<proteinExistence type="predicted"/>
<protein>
    <recommendedName>
        <fullName evidence="5">E3 ubiquitin-protein ligase Sina-like RING finger domain-containing protein</fullName>
    </recommendedName>
</protein>
<dbReference type="SUPFAM" id="SSF57850">
    <property type="entry name" value="RING/U-box"/>
    <property type="match status" value="1"/>
</dbReference>
<keyword evidence="2" id="KW-0863">Zinc-finger</keyword>
<dbReference type="PANTHER" id="PTHR45877">
    <property type="entry name" value="E3 UBIQUITIN-PROTEIN LIGASE SIAH2"/>
    <property type="match status" value="1"/>
</dbReference>
<accession>A0AAV8WT56</accession>
<feature type="region of interest" description="Disordered" evidence="4">
    <location>
        <begin position="303"/>
        <end position="334"/>
    </location>
</feature>
<dbReference type="GO" id="GO:0031624">
    <property type="term" value="F:ubiquitin conjugating enzyme binding"/>
    <property type="evidence" value="ECO:0007669"/>
    <property type="project" value="TreeGrafter"/>
</dbReference>
<evidence type="ECO:0000259" key="5">
    <source>
        <dbReference type="Pfam" id="PF21362"/>
    </source>
</evidence>
<dbReference type="Proteomes" id="UP001162156">
    <property type="component" value="Unassembled WGS sequence"/>
</dbReference>
<dbReference type="InterPro" id="IPR049548">
    <property type="entry name" value="Sina-like_RING"/>
</dbReference>
<feature type="domain" description="E3 ubiquitin-protein ligase Sina-like RING finger" evidence="5">
    <location>
        <begin position="244"/>
        <end position="278"/>
    </location>
</feature>
<dbReference type="GO" id="GO:0008270">
    <property type="term" value="F:zinc ion binding"/>
    <property type="evidence" value="ECO:0007669"/>
    <property type="project" value="UniProtKB-KW"/>
</dbReference>
<feature type="compositionally biased region" description="Basic and acidic residues" evidence="4">
    <location>
        <begin position="303"/>
        <end position="319"/>
    </location>
</feature>
<evidence type="ECO:0000256" key="3">
    <source>
        <dbReference type="ARBA" id="ARBA00022833"/>
    </source>
</evidence>
<dbReference type="Gene3D" id="3.30.40.10">
    <property type="entry name" value="Zinc/RING finger domain, C3HC4 (zinc finger)"/>
    <property type="match status" value="2"/>
</dbReference>
<evidence type="ECO:0000256" key="2">
    <source>
        <dbReference type="ARBA" id="ARBA00022771"/>
    </source>
</evidence>
<reference evidence="6" key="1">
    <citation type="journal article" date="2023" name="Insect Mol. Biol.">
        <title>Genome sequencing provides insights into the evolution of gene families encoding plant cell wall-degrading enzymes in longhorned beetles.</title>
        <authorList>
            <person name="Shin N.R."/>
            <person name="Okamura Y."/>
            <person name="Kirsch R."/>
            <person name="Pauchet Y."/>
        </authorList>
    </citation>
    <scope>NUCLEOTIDE SEQUENCE</scope>
    <source>
        <strain evidence="6">RBIC_L_NR</strain>
    </source>
</reference>
<dbReference type="GO" id="GO:0005737">
    <property type="term" value="C:cytoplasm"/>
    <property type="evidence" value="ECO:0007669"/>
    <property type="project" value="TreeGrafter"/>
</dbReference>
<dbReference type="PANTHER" id="PTHR45877:SF2">
    <property type="entry name" value="E3 UBIQUITIN-PROTEIN LIGASE SINA-RELATED"/>
    <property type="match status" value="1"/>
</dbReference>
<dbReference type="InterPro" id="IPR013083">
    <property type="entry name" value="Znf_RING/FYVE/PHD"/>
</dbReference>
<gene>
    <name evidence="6" type="ORF">NQ314_017948</name>
</gene>
<keyword evidence="7" id="KW-1185">Reference proteome</keyword>
<organism evidence="6 7">
    <name type="scientific">Rhamnusium bicolor</name>
    <dbReference type="NCBI Taxonomy" id="1586634"/>
    <lineage>
        <taxon>Eukaryota</taxon>
        <taxon>Metazoa</taxon>
        <taxon>Ecdysozoa</taxon>
        <taxon>Arthropoda</taxon>
        <taxon>Hexapoda</taxon>
        <taxon>Insecta</taxon>
        <taxon>Pterygota</taxon>
        <taxon>Neoptera</taxon>
        <taxon>Endopterygota</taxon>
        <taxon>Coleoptera</taxon>
        <taxon>Polyphaga</taxon>
        <taxon>Cucujiformia</taxon>
        <taxon>Chrysomeloidea</taxon>
        <taxon>Cerambycidae</taxon>
        <taxon>Lepturinae</taxon>
        <taxon>Rhagiini</taxon>
        <taxon>Rhamnusium</taxon>
    </lineage>
</organism>
<dbReference type="GO" id="GO:0061630">
    <property type="term" value="F:ubiquitin protein ligase activity"/>
    <property type="evidence" value="ECO:0007669"/>
    <property type="project" value="TreeGrafter"/>
</dbReference>
<sequence>MISIKATMYEHLAKLMSFPCSYKECNVKIPFGEVKDHEKSCTHRTIVCPKANCHDSFKIWSIASHFKEKHNDLFHSSNFCIKNVYAYYNVDVLEKNGKTYVSLFDFDDSNFGISICSTDSSNSNYQYEVRLSSDNSKYLVSISNQNIIPFNEREHCFKCVTGSCKTKFHVFKDNRKEVSKRMTTRINRDSIKKMFGPGLITYTILIHDKAEVKEEVKDKNDTKEEVKDSLIRKAKKIFLQMLECPLCKEYMSPPIYQCLSGHTICNTCKDKKESCSTCEAKIENTRNYVLEDLSKKVELPQFDDKKSPKIEGGIKRNSSEEVDGTECPPKVQKK</sequence>
<evidence type="ECO:0000256" key="1">
    <source>
        <dbReference type="ARBA" id="ARBA00022723"/>
    </source>
</evidence>
<dbReference type="GO" id="GO:0043161">
    <property type="term" value="P:proteasome-mediated ubiquitin-dependent protein catabolic process"/>
    <property type="evidence" value="ECO:0007669"/>
    <property type="project" value="TreeGrafter"/>
</dbReference>
<dbReference type="AlphaFoldDB" id="A0AAV8WT56"/>
<evidence type="ECO:0000313" key="7">
    <source>
        <dbReference type="Proteomes" id="UP001162156"/>
    </source>
</evidence>
<dbReference type="Pfam" id="PF21362">
    <property type="entry name" value="Sina_RING"/>
    <property type="match status" value="1"/>
</dbReference>
<dbReference type="SUPFAM" id="SSF49599">
    <property type="entry name" value="TRAF domain-like"/>
    <property type="match status" value="1"/>
</dbReference>
<evidence type="ECO:0000313" key="6">
    <source>
        <dbReference type="EMBL" id="KAJ8929367.1"/>
    </source>
</evidence>
<evidence type="ECO:0000256" key="4">
    <source>
        <dbReference type="SAM" id="MobiDB-lite"/>
    </source>
</evidence>
<keyword evidence="3" id="KW-0862">Zinc</keyword>
<name>A0AAV8WT56_9CUCU</name>
<dbReference type="EMBL" id="JANEYF010005040">
    <property type="protein sequence ID" value="KAJ8929367.1"/>
    <property type="molecule type" value="Genomic_DNA"/>
</dbReference>
<dbReference type="InterPro" id="IPR004162">
    <property type="entry name" value="SINA-like_animal"/>
</dbReference>
<comment type="caution">
    <text evidence="6">The sequence shown here is derived from an EMBL/GenBank/DDBJ whole genome shotgun (WGS) entry which is preliminary data.</text>
</comment>
<keyword evidence="1" id="KW-0479">Metal-binding</keyword>